<evidence type="ECO:0000313" key="3">
    <source>
        <dbReference type="Proteomes" id="UP000246058"/>
    </source>
</evidence>
<name>A0A2U8VS15_9HYPH</name>
<feature type="region of interest" description="Disordered" evidence="1">
    <location>
        <begin position="147"/>
        <end position="175"/>
    </location>
</feature>
<dbReference type="AlphaFoldDB" id="A0A2U8VS15"/>
<dbReference type="EMBL" id="CP029551">
    <property type="protein sequence ID" value="AWN36524.1"/>
    <property type="molecule type" value="Genomic_DNA"/>
</dbReference>
<protein>
    <submittedName>
        <fullName evidence="2">Uncharacterized protein</fullName>
    </submittedName>
</protein>
<organism evidence="2 3">
    <name type="scientific">Methylobacterium radiodurans</name>
    <dbReference type="NCBI Taxonomy" id="2202828"/>
    <lineage>
        <taxon>Bacteria</taxon>
        <taxon>Pseudomonadati</taxon>
        <taxon>Pseudomonadota</taxon>
        <taxon>Alphaproteobacteria</taxon>
        <taxon>Hyphomicrobiales</taxon>
        <taxon>Methylobacteriaceae</taxon>
        <taxon>Methylobacterium</taxon>
    </lineage>
</organism>
<feature type="compositionally biased region" description="Low complexity" evidence="1">
    <location>
        <begin position="147"/>
        <end position="162"/>
    </location>
</feature>
<gene>
    <name evidence="2" type="ORF">DK427_12950</name>
</gene>
<dbReference type="Proteomes" id="UP000246058">
    <property type="component" value="Chromosome"/>
</dbReference>
<dbReference type="RefSeq" id="WP_109951625.1">
    <property type="nucleotide sequence ID" value="NZ_CP029551.1"/>
</dbReference>
<proteinExistence type="predicted"/>
<dbReference type="OrthoDB" id="8006064at2"/>
<feature type="compositionally biased region" description="Basic residues" evidence="1">
    <location>
        <begin position="163"/>
        <end position="175"/>
    </location>
</feature>
<evidence type="ECO:0000313" key="2">
    <source>
        <dbReference type="EMBL" id="AWN36524.1"/>
    </source>
</evidence>
<evidence type="ECO:0000256" key="1">
    <source>
        <dbReference type="SAM" id="MobiDB-lite"/>
    </source>
</evidence>
<keyword evidence="3" id="KW-1185">Reference proteome</keyword>
<accession>A0A2U8VS15</accession>
<reference evidence="2 3" key="1">
    <citation type="submission" date="2018-05" db="EMBL/GenBank/DDBJ databases">
        <title>Complete Genome Sequence of Methylobacterium sp. 17Sr1-43.</title>
        <authorList>
            <person name="Srinivasan S."/>
        </authorList>
    </citation>
    <scope>NUCLEOTIDE SEQUENCE [LARGE SCALE GENOMIC DNA]</scope>
    <source>
        <strain evidence="2 3">17Sr1-43</strain>
    </source>
</reference>
<sequence length="175" mass="18737">MDVSGPELATILDLTDRQIRSLADQGVVTKLDHGRYALAGSVQGYVSYKVRTEVARVTKDPGEARVRDLRADEIAMRLEERSRALINEARAEALGIVEEICGPLRSDLMSIPARVTKDLALRKVIETQIDGAFGVAAKRAAVAAADARAGSGAAETSPAPNRAARRAARHGRPAR</sequence>
<dbReference type="KEGG" id="meti:DK427_12950"/>